<evidence type="ECO:0000313" key="2">
    <source>
        <dbReference type="Proteomes" id="UP000603545"/>
    </source>
</evidence>
<comment type="caution">
    <text evidence="1">The sequence shown here is derived from an EMBL/GenBank/DDBJ whole genome shotgun (WGS) entry which is preliminary data.</text>
</comment>
<reference evidence="1 2" key="1">
    <citation type="submission" date="2020-08" db="EMBL/GenBank/DDBJ databases">
        <title>Bridging the membrane lipid divide: bacteria of the FCB group superphylum have the potential to synthesize archaeal ether lipids.</title>
        <authorList>
            <person name="Villanueva L."/>
            <person name="Von Meijenfeldt F.A.B."/>
            <person name="Westbye A.B."/>
            <person name="Yadav S."/>
            <person name="Hopmans E.C."/>
            <person name="Dutilh B.E."/>
            <person name="Sinninghe Damste J.S."/>
        </authorList>
    </citation>
    <scope>NUCLEOTIDE SEQUENCE [LARGE SCALE GENOMIC DNA]</scope>
    <source>
        <strain evidence="1">NIOZ-UU82</strain>
    </source>
</reference>
<accession>A0A8J6T8Y1</accession>
<name>A0A8J6T8Y1_9BACT</name>
<dbReference type="AlphaFoldDB" id="A0A8J6T8Y1"/>
<evidence type="ECO:0000313" key="1">
    <source>
        <dbReference type="EMBL" id="MBC8200219.1"/>
    </source>
</evidence>
<dbReference type="InterPro" id="IPR007446">
    <property type="entry name" value="PilP"/>
</dbReference>
<protein>
    <submittedName>
        <fullName evidence="1">Pilus assembly protein PilP</fullName>
    </submittedName>
</protein>
<sequence>MFSVFLLFGCEDKTSAPGQPKIFSKKIVIKTEKTIKKPVALSTTKPDKTSEEIALKPEPAAAETMLYNPEGKIDPFAALFKEEKPVAGDGEAMEMGKAGICIPHTPLQKADLSQLKLVGIIRASSGNRAMVEETSGRGYVIEKGTFIGINCGRVGRILKDRVIVDEPLLPVDEVNKGSIYDVDGKSFFITEINGKRFINIDGKQFEAKINKINGMAYYIDPQELKLQKPPGE</sequence>
<dbReference type="EMBL" id="JACNLL010000086">
    <property type="protein sequence ID" value="MBC8200219.1"/>
    <property type="molecule type" value="Genomic_DNA"/>
</dbReference>
<organism evidence="1 2">
    <name type="scientific">Candidatus Desulfaltia bathyphila</name>
    <dbReference type="NCBI Taxonomy" id="2841697"/>
    <lineage>
        <taxon>Bacteria</taxon>
        <taxon>Pseudomonadati</taxon>
        <taxon>Thermodesulfobacteriota</taxon>
        <taxon>Desulfobacteria</taxon>
        <taxon>Desulfobacterales</taxon>
        <taxon>Desulfobacterales incertae sedis</taxon>
        <taxon>Candidatus Desulfaltia</taxon>
    </lineage>
</organism>
<dbReference type="Proteomes" id="UP000603545">
    <property type="component" value="Unassembled WGS sequence"/>
</dbReference>
<gene>
    <name evidence="1" type="ORF">H8E80_09305</name>
</gene>
<dbReference type="Pfam" id="PF04351">
    <property type="entry name" value="PilP"/>
    <property type="match status" value="1"/>
</dbReference>
<dbReference type="Gene3D" id="2.30.30.830">
    <property type="match status" value="1"/>
</dbReference>
<proteinExistence type="predicted"/>